<evidence type="ECO:0000256" key="10">
    <source>
        <dbReference type="RuleBase" id="RU000461"/>
    </source>
</evidence>
<evidence type="ECO:0000256" key="4">
    <source>
        <dbReference type="ARBA" id="ARBA00022617"/>
    </source>
</evidence>
<dbReference type="InterPro" id="IPR036396">
    <property type="entry name" value="Cyt_P450_sf"/>
</dbReference>
<dbReference type="InterPro" id="IPR050364">
    <property type="entry name" value="Cytochrome_P450_fung"/>
</dbReference>
<dbReference type="GO" id="GO:0016705">
    <property type="term" value="F:oxidoreductase activity, acting on paired donors, with incorporation or reduction of molecular oxygen"/>
    <property type="evidence" value="ECO:0007669"/>
    <property type="project" value="InterPro"/>
</dbReference>
<comment type="caution">
    <text evidence="12">The sequence shown here is derived from an EMBL/GenBank/DDBJ whole genome shotgun (WGS) entry which is preliminary data.</text>
</comment>
<dbReference type="AlphaFoldDB" id="A0AAW0CZ31"/>
<reference evidence="12 13" key="1">
    <citation type="submission" date="2024-01" db="EMBL/GenBank/DDBJ databases">
        <title>A draft genome for a cacao thread blight-causing isolate of Paramarasmius palmivorus.</title>
        <authorList>
            <person name="Baruah I.K."/>
            <person name="Bukari Y."/>
            <person name="Amoako-Attah I."/>
            <person name="Meinhardt L.W."/>
            <person name="Bailey B.A."/>
            <person name="Cohen S.P."/>
        </authorList>
    </citation>
    <scope>NUCLEOTIDE SEQUENCE [LARGE SCALE GENOMIC DNA]</scope>
    <source>
        <strain evidence="12 13">GH-12</strain>
    </source>
</reference>
<evidence type="ECO:0000256" key="5">
    <source>
        <dbReference type="ARBA" id="ARBA00022723"/>
    </source>
</evidence>
<comment type="cofactor">
    <cofactor evidence="1 9">
        <name>heme</name>
        <dbReference type="ChEBI" id="CHEBI:30413"/>
    </cofactor>
</comment>
<dbReference type="PRINTS" id="PR00463">
    <property type="entry name" value="EP450I"/>
</dbReference>
<keyword evidence="7 9" id="KW-0408">Iron</keyword>
<evidence type="ECO:0000256" key="3">
    <source>
        <dbReference type="ARBA" id="ARBA00010617"/>
    </source>
</evidence>
<evidence type="ECO:0000256" key="1">
    <source>
        <dbReference type="ARBA" id="ARBA00001971"/>
    </source>
</evidence>
<keyword evidence="6 10" id="KW-0560">Oxidoreductase</keyword>
<dbReference type="PRINTS" id="PR00385">
    <property type="entry name" value="P450"/>
</dbReference>
<accession>A0AAW0CZ31</accession>
<dbReference type="InterPro" id="IPR017972">
    <property type="entry name" value="Cyt_P450_CS"/>
</dbReference>
<keyword evidence="11" id="KW-0732">Signal</keyword>
<evidence type="ECO:0008006" key="14">
    <source>
        <dbReference type="Google" id="ProtNLM"/>
    </source>
</evidence>
<dbReference type="GO" id="GO:0004497">
    <property type="term" value="F:monooxygenase activity"/>
    <property type="evidence" value="ECO:0007669"/>
    <property type="project" value="UniProtKB-KW"/>
</dbReference>
<evidence type="ECO:0000256" key="6">
    <source>
        <dbReference type="ARBA" id="ARBA00023002"/>
    </source>
</evidence>
<dbReference type="InterPro" id="IPR002401">
    <property type="entry name" value="Cyt_P450_E_grp-I"/>
</dbReference>
<keyword evidence="8 10" id="KW-0503">Monooxygenase</keyword>
<dbReference type="EMBL" id="JAYKXP010000027">
    <property type="protein sequence ID" value="KAK7043906.1"/>
    <property type="molecule type" value="Genomic_DNA"/>
</dbReference>
<dbReference type="Gene3D" id="1.10.630.10">
    <property type="entry name" value="Cytochrome P450"/>
    <property type="match status" value="1"/>
</dbReference>
<dbReference type="GO" id="GO:0020037">
    <property type="term" value="F:heme binding"/>
    <property type="evidence" value="ECO:0007669"/>
    <property type="project" value="InterPro"/>
</dbReference>
<evidence type="ECO:0000313" key="13">
    <source>
        <dbReference type="Proteomes" id="UP001383192"/>
    </source>
</evidence>
<dbReference type="Pfam" id="PF00067">
    <property type="entry name" value="p450"/>
    <property type="match status" value="1"/>
</dbReference>
<keyword evidence="13" id="KW-1185">Reference proteome</keyword>
<evidence type="ECO:0000256" key="11">
    <source>
        <dbReference type="SAM" id="SignalP"/>
    </source>
</evidence>
<dbReference type="InterPro" id="IPR001128">
    <property type="entry name" value="Cyt_P450"/>
</dbReference>
<evidence type="ECO:0000256" key="7">
    <source>
        <dbReference type="ARBA" id="ARBA00023004"/>
    </source>
</evidence>
<evidence type="ECO:0000256" key="2">
    <source>
        <dbReference type="ARBA" id="ARBA00005179"/>
    </source>
</evidence>
<evidence type="ECO:0000256" key="9">
    <source>
        <dbReference type="PIRSR" id="PIRSR602401-1"/>
    </source>
</evidence>
<dbReference type="PROSITE" id="PS00086">
    <property type="entry name" value="CYTOCHROME_P450"/>
    <property type="match status" value="1"/>
</dbReference>
<feature type="signal peptide" evidence="11">
    <location>
        <begin position="1"/>
        <end position="26"/>
    </location>
</feature>
<keyword evidence="4 9" id="KW-0349">Heme</keyword>
<sequence length="510" mass="56420">MSTPLIAFAALLAAFVAWKFSKKTSSSPLPPGPKPLPIIGNALDLRKDYPWKTFAEWSKQYGNLVHVSIFGQPIIVVGSAKVAYDLFEKKSSVFSGRSESTMVNELMGWGWSFGLMNYGEDWKQHRRLFHSFFNQNVVERYQHIQLKEAHALLRRLLEAPDDFMGHIRIMFAATIMDIAYGIRVEKRSDPYIEIAETALEGLSAAAVPGAYLVDSIPLLKYVPAWFPGAGFQKQAAYWKTLSSAMAHRPYNTVKEAFAKGEAKPSIVASLLENLPNDETRPQYERLARSTAGVAYSGGADTTVAAVNTFFLAMVCYPEAQKKAQAELAAVVGTDALPTFEDRPRLHYINAMIKESQRWAPVTPLAVPHLTTADEIYDGYHIPAGSIVVGNAWAMLHDPEVYPEPSVFKPERFLKADGTPNPDAKDPGAFAFGFGRRICPGRFLSDTSLFTVITSVLSVYDILPPLDEQGNPIKVEPAWTTGLVQYPLPFKCRIKPRSKGAEQLIQASASV</sequence>
<gene>
    <name evidence="12" type="ORF">VNI00_008072</name>
</gene>
<proteinExistence type="inferred from homology"/>
<evidence type="ECO:0000256" key="8">
    <source>
        <dbReference type="ARBA" id="ARBA00023033"/>
    </source>
</evidence>
<comment type="similarity">
    <text evidence="3 10">Belongs to the cytochrome P450 family.</text>
</comment>
<dbReference type="GO" id="GO:0005506">
    <property type="term" value="F:iron ion binding"/>
    <property type="evidence" value="ECO:0007669"/>
    <property type="project" value="InterPro"/>
</dbReference>
<dbReference type="CDD" id="cd11065">
    <property type="entry name" value="CYP64-like"/>
    <property type="match status" value="1"/>
</dbReference>
<evidence type="ECO:0000313" key="12">
    <source>
        <dbReference type="EMBL" id="KAK7043906.1"/>
    </source>
</evidence>
<dbReference type="Proteomes" id="UP001383192">
    <property type="component" value="Unassembled WGS sequence"/>
</dbReference>
<dbReference type="PANTHER" id="PTHR46300">
    <property type="entry name" value="P450, PUTATIVE (EUROFUNG)-RELATED-RELATED"/>
    <property type="match status" value="1"/>
</dbReference>
<feature type="binding site" description="axial binding residue" evidence="9">
    <location>
        <position position="438"/>
    </location>
    <ligand>
        <name>heme</name>
        <dbReference type="ChEBI" id="CHEBI:30413"/>
    </ligand>
    <ligandPart>
        <name>Fe</name>
        <dbReference type="ChEBI" id="CHEBI:18248"/>
    </ligandPart>
</feature>
<keyword evidence="5 9" id="KW-0479">Metal-binding</keyword>
<protein>
    <recommendedName>
        <fullName evidence="14">Cytochrome P450</fullName>
    </recommendedName>
</protein>
<name>A0AAW0CZ31_9AGAR</name>
<organism evidence="12 13">
    <name type="scientific">Paramarasmius palmivorus</name>
    <dbReference type="NCBI Taxonomy" id="297713"/>
    <lineage>
        <taxon>Eukaryota</taxon>
        <taxon>Fungi</taxon>
        <taxon>Dikarya</taxon>
        <taxon>Basidiomycota</taxon>
        <taxon>Agaricomycotina</taxon>
        <taxon>Agaricomycetes</taxon>
        <taxon>Agaricomycetidae</taxon>
        <taxon>Agaricales</taxon>
        <taxon>Marasmiineae</taxon>
        <taxon>Marasmiaceae</taxon>
        <taxon>Paramarasmius</taxon>
    </lineage>
</organism>
<feature type="chain" id="PRO_5043508319" description="Cytochrome P450" evidence="11">
    <location>
        <begin position="27"/>
        <end position="510"/>
    </location>
</feature>
<dbReference type="PANTHER" id="PTHR46300:SF7">
    <property type="entry name" value="P450, PUTATIVE (EUROFUNG)-RELATED"/>
    <property type="match status" value="1"/>
</dbReference>
<comment type="pathway">
    <text evidence="2">Secondary metabolite biosynthesis.</text>
</comment>
<dbReference type="SUPFAM" id="SSF48264">
    <property type="entry name" value="Cytochrome P450"/>
    <property type="match status" value="1"/>
</dbReference>